<organism evidence="2 3">
    <name type="scientific">Psychroflexus sediminis</name>
    <dbReference type="NCBI Taxonomy" id="470826"/>
    <lineage>
        <taxon>Bacteria</taxon>
        <taxon>Pseudomonadati</taxon>
        <taxon>Bacteroidota</taxon>
        <taxon>Flavobacteriia</taxon>
        <taxon>Flavobacteriales</taxon>
        <taxon>Flavobacteriaceae</taxon>
        <taxon>Psychroflexus</taxon>
    </lineage>
</organism>
<dbReference type="Proteomes" id="UP000199296">
    <property type="component" value="Unassembled WGS sequence"/>
</dbReference>
<name>A0A1G7WAW8_9FLAO</name>
<evidence type="ECO:0000256" key="1">
    <source>
        <dbReference type="SAM" id="Phobius"/>
    </source>
</evidence>
<sequence>MFTPGRIAFIIFFVVAFVSILIYSYIKDKGLHNKYYKGTLFVLLGFFIFIISLVFLRFYWREESLLDLIKQMMGGS</sequence>
<dbReference type="STRING" id="470826.SAMN04488027_105108"/>
<feature type="transmembrane region" description="Helical" evidence="1">
    <location>
        <begin position="38"/>
        <end position="60"/>
    </location>
</feature>
<evidence type="ECO:0000313" key="3">
    <source>
        <dbReference type="Proteomes" id="UP000199296"/>
    </source>
</evidence>
<protein>
    <submittedName>
        <fullName evidence="2">Uncharacterized protein</fullName>
    </submittedName>
</protein>
<dbReference type="EMBL" id="FNCW01000005">
    <property type="protein sequence ID" value="SDG69143.1"/>
    <property type="molecule type" value="Genomic_DNA"/>
</dbReference>
<reference evidence="2 3" key="1">
    <citation type="submission" date="2016-10" db="EMBL/GenBank/DDBJ databases">
        <authorList>
            <person name="de Groot N.N."/>
        </authorList>
    </citation>
    <scope>NUCLEOTIDE SEQUENCE [LARGE SCALE GENOMIC DNA]</scope>
    <source>
        <strain evidence="2 3">DSM 19803</strain>
    </source>
</reference>
<dbReference type="AlphaFoldDB" id="A0A1G7WAW8"/>
<keyword evidence="1" id="KW-0472">Membrane</keyword>
<dbReference type="RefSeq" id="WP_093367219.1">
    <property type="nucleotide sequence ID" value="NZ_FNCW01000005.1"/>
</dbReference>
<feature type="transmembrane region" description="Helical" evidence="1">
    <location>
        <begin position="6"/>
        <end position="26"/>
    </location>
</feature>
<evidence type="ECO:0000313" key="2">
    <source>
        <dbReference type="EMBL" id="SDG69143.1"/>
    </source>
</evidence>
<proteinExistence type="predicted"/>
<keyword evidence="1" id="KW-1133">Transmembrane helix</keyword>
<keyword evidence="3" id="KW-1185">Reference proteome</keyword>
<accession>A0A1G7WAW8</accession>
<gene>
    <name evidence="2" type="ORF">SAMN04488027_105108</name>
</gene>
<keyword evidence="1" id="KW-0812">Transmembrane</keyword>